<dbReference type="AlphaFoldDB" id="N9FIJ7"/>
<dbReference type="STRING" id="262668.GCA_000931715_01920"/>
<evidence type="ECO:0008006" key="3">
    <source>
        <dbReference type="Google" id="ProtNLM"/>
    </source>
</evidence>
<dbReference type="PATRIC" id="fig|1217648.3.peg.1561"/>
<comment type="caution">
    <text evidence="1">The sequence shown here is derived from an EMBL/GenBank/DDBJ whole genome shotgun (WGS) entry which is preliminary data.</text>
</comment>
<name>N9FIJ7_9GAMM</name>
<dbReference type="HOGENOM" id="CLU_1329560_0_0_6"/>
<protein>
    <recommendedName>
        <fullName evidence="3">Lipoprotein</fullName>
    </recommendedName>
</protein>
<proteinExistence type="predicted"/>
<gene>
    <name evidence="1" type="ORF">F933_01592</name>
</gene>
<dbReference type="PROSITE" id="PS51257">
    <property type="entry name" value="PROKAR_LIPOPROTEIN"/>
    <property type="match status" value="1"/>
</dbReference>
<sequence>MKTRLLILMCSSIVLFGCNKNNAPQSNQNSAESTLAASETAQIDADRQQLMDELTEYKDNPNLPPVQQKLANAYYEMLKTGGGDLEEIRAFISELQEVEQAAVEQAAQQTPSANEQFEIRLTAKPLPDATAHYAATIINRLEVVSLNDASTSITSVKVNRGNCPVGGGENYKNMQYGTVAEIIIRCDASQVREVTLTTASGEYTFNMNGQ</sequence>
<dbReference type="RefSeq" id="WP_005060089.1">
    <property type="nucleotide sequence ID" value="NZ_KB849765.1"/>
</dbReference>
<keyword evidence="2" id="KW-1185">Reference proteome</keyword>
<evidence type="ECO:0000313" key="1">
    <source>
        <dbReference type="EMBL" id="ENW07125.1"/>
    </source>
</evidence>
<organism evidence="1 2">
    <name type="scientific">Acinetobacter beijerinckii CIP 110307</name>
    <dbReference type="NCBI Taxonomy" id="1217648"/>
    <lineage>
        <taxon>Bacteria</taxon>
        <taxon>Pseudomonadati</taxon>
        <taxon>Pseudomonadota</taxon>
        <taxon>Gammaproteobacteria</taxon>
        <taxon>Moraxellales</taxon>
        <taxon>Moraxellaceae</taxon>
        <taxon>Acinetobacter</taxon>
    </lineage>
</organism>
<dbReference type="EMBL" id="APQL01000005">
    <property type="protein sequence ID" value="ENW07125.1"/>
    <property type="molecule type" value="Genomic_DNA"/>
</dbReference>
<accession>N9FIJ7</accession>
<dbReference type="Proteomes" id="UP000017670">
    <property type="component" value="Unassembled WGS sequence"/>
</dbReference>
<dbReference type="GeneID" id="29857439"/>
<reference evidence="1 2" key="1">
    <citation type="submission" date="2013-02" db="EMBL/GenBank/DDBJ databases">
        <title>The Genome Sequence of Acinetobacter beijerinckii CIP 110307.</title>
        <authorList>
            <consortium name="The Broad Institute Genome Sequencing Platform"/>
            <consortium name="The Broad Institute Genome Sequencing Center for Infectious Disease"/>
            <person name="Cerqueira G."/>
            <person name="Feldgarden M."/>
            <person name="Courvalin P."/>
            <person name="Perichon B."/>
            <person name="Grillot-Courvalin C."/>
            <person name="Clermont D."/>
            <person name="Rocha E."/>
            <person name="Yoon E.-J."/>
            <person name="Nemec A."/>
            <person name="Walker B."/>
            <person name="Young S.K."/>
            <person name="Zeng Q."/>
            <person name="Gargeya S."/>
            <person name="Fitzgerald M."/>
            <person name="Haas B."/>
            <person name="Abouelleil A."/>
            <person name="Alvarado L."/>
            <person name="Arachchi H.M."/>
            <person name="Berlin A.M."/>
            <person name="Chapman S.B."/>
            <person name="Dewar J."/>
            <person name="Goldberg J."/>
            <person name="Griggs A."/>
            <person name="Gujja S."/>
            <person name="Hansen M."/>
            <person name="Howarth C."/>
            <person name="Imamovic A."/>
            <person name="Larimer J."/>
            <person name="McCowan C."/>
            <person name="Murphy C."/>
            <person name="Neiman D."/>
            <person name="Pearson M."/>
            <person name="Priest M."/>
            <person name="Roberts A."/>
            <person name="Saif S."/>
            <person name="Shea T."/>
            <person name="Sisk P."/>
            <person name="Sykes S."/>
            <person name="Wortman J."/>
            <person name="Nusbaum C."/>
            <person name="Birren B."/>
        </authorList>
    </citation>
    <scope>NUCLEOTIDE SEQUENCE [LARGE SCALE GENOMIC DNA]</scope>
    <source>
        <strain evidence="1 2">CIP 110307</strain>
    </source>
</reference>
<dbReference type="eggNOG" id="ENOG5031R93">
    <property type="taxonomic scope" value="Bacteria"/>
</dbReference>
<evidence type="ECO:0000313" key="2">
    <source>
        <dbReference type="Proteomes" id="UP000017670"/>
    </source>
</evidence>